<name>A0A9X3YJH8_9GAMM</name>
<gene>
    <name evidence="2" type="ORF">OD750_007325</name>
</gene>
<feature type="region of interest" description="Disordered" evidence="1">
    <location>
        <begin position="556"/>
        <end position="579"/>
    </location>
</feature>
<evidence type="ECO:0000313" key="2">
    <source>
        <dbReference type="EMBL" id="MDC8012355.1"/>
    </source>
</evidence>
<sequence length="579" mass="63084">MNELFHRLAADWPERHAPAKNDFATDAKSLRAWLSHLPLANPQATMRQLLDALMLMNRLRIDPQQRLDALEILRGPVEQVVGSLDRQVLIESFPLPPAKLQLARSIQDFERELAQGYGQALFDFCAPAGKVPFLKGKSVALAAVRALQHMGSLLAKSYVLYHTPPVGVWQRIHDCYVIAATLRIDDKPVTDPLLGGSELSAGQAYAHALLLALCNPYRYTQREMGDLFALTRAWAPFCRVGGARAGGGAFAVHIELDQGPGYVPEEREAAAEGLLAFDPQPVHATVDAHLRLLPPGADIVSFRLKGGPPVQARRHFVERLMRSWAGSAERGHARLAAGHALDTVIGLHGLHYVLAGNEDFDAFLRRVRGQAISLSERDSVAPWASQSTEARPTVQRAKVLDQSLGGYRLVWEKGDVARAKVGELVGLAPVVDEDEPQDWMVGVIRWIRVDDDDAVDAGVELLARRAQPVGLSSFDAGGQVRAAMRGILLLDQDGEHALTVLAPHLFDRNAHELELTRPADPLDWEGQASVARLGDVSVVDASNAYQRVLIGRAPTPEELAEAEAAEDEHQAEPADGTGG</sequence>
<accession>A0A9X3YJH8</accession>
<evidence type="ECO:0000256" key="1">
    <source>
        <dbReference type="SAM" id="MobiDB-lite"/>
    </source>
</evidence>
<dbReference type="RefSeq" id="WP_263543847.1">
    <property type="nucleotide sequence ID" value="NZ_JAOVZO020000008.1"/>
</dbReference>
<dbReference type="Proteomes" id="UP001139971">
    <property type="component" value="Unassembled WGS sequence"/>
</dbReference>
<protein>
    <recommendedName>
        <fullName evidence="4">Molecular chaperone</fullName>
    </recommendedName>
</protein>
<keyword evidence="3" id="KW-1185">Reference proteome</keyword>
<evidence type="ECO:0000313" key="3">
    <source>
        <dbReference type="Proteomes" id="UP001139971"/>
    </source>
</evidence>
<comment type="caution">
    <text evidence="2">The sequence shown here is derived from an EMBL/GenBank/DDBJ whole genome shotgun (WGS) entry which is preliminary data.</text>
</comment>
<evidence type="ECO:0008006" key="4">
    <source>
        <dbReference type="Google" id="ProtNLM"/>
    </source>
</evidence>
<reference evidence="2" key="1">
    <citation type="submission" date="2023-02" db="EMBL/GenBank/DDBJ databases">
        <title>Tahibacter soli sp. nov. isolated from soil.</title>
        <authorList>
            <person name="Baek J.H."/>
            <person name="Lee J.K."/>
            <person name="Choi D.G."/>
            <person name="Jeon C.O."/>
        </authorList>
    </citation>
    <scope>NUCLEOTIDE SEQUENCE</scope>
    <source>
        <strain evidence="2">BL</strain>
    </source>
</reference>
<proteinExistence type="predicted"/>
<dbReference type="AlphaFoldDB" id="A0A9X3YJH8"/>
<organism evidence="2 3">
    <name type="scientific">Tahibacter soli</name>
    <dbReference type="NCBI Taxonomy" id="2983605"/>
    <lineage>
        <taxon>Bacteria</taxon>
        <taxon>Pseudomonadati</taxon>
        <taxon>Pseudomonadota</taxon>
        <taxon>Gammaproteobacteria</taxon>
        <taxon>Lysobacterales</taxon>
        <taxon>Rhodanobacteraceae</taxon>
        <taxon>Tahibacter</taxon>
    </lineage>
</organism>
<dbReference type="EMBL" id="JAOVZO020000008">
    <property type="protein sequence ID" value="MDC8012355.1"/>
    <property type="molecule type" value="Genomic_DNA"/>
</dbReference>